<evidence type="ECO:0000313" key="4">
    <source>
        <dbReference type="Proteomes" id="UP000593880"/>
    </source>
</evidence>
<evidence type="ECO:0000256" key="1">
    <source>
        <dbReference type="SAM" id="Phobius"/>
    </source>
</evidence>
<dbReference type="AlphaFoldDB" id="A0A410VCP5"/>
<organism evidence="2 5">
    <name type="scientific">Bradyrhizobium guangdongense</name>
    <dbReference type="NCBI Taxonomy" id="1325090"/>
    <lineage>
        <taxon>Bacteria</taxon>
        <taxon>Pseudomonadati</taxon>
        <taxon>Pseudomonadota</taxon>
        <taxon>Alphaproteobacteria</taxon>
        <taxon>Hyphomicrobiales</taxon>
        <taxon>Nitrobacteraceae</taxon>
        <taxon>Bradyrhizobium</taxon>
    </lineage>
</organism>
<keyword evidence="4" id="KW-1185">Reference proteome</keyword>
<feature type="transmembrane region" description="Helical" evidence="1">
    <location>
        <begin position="95"/>
        <end position="114"/>
    </location>
</feature>
<feature type="transmembrane region" description="Helical" evidence="1">
    <location>
        <begin position="42"/>
        <end position="60"/>
    </location>
</feature>
<proteinExistence type="predicted"/>
<reference evidence="3 4" key="2">
    <citation type="submission" date="2018-06" db="EMBL/GenBank/DDBJ databases">
        <title>Comparative genomics of rhizobia nodulating Arachis hypogaea in China.</title>
        <authorList>
            <person name="Li Y."/>
        </authorList>
    </citation>
    <scope>NUCLEOTIDE SEQUENCE [LARGE SCALE GENOMIC DNA]</scope>
    <source>
        <strain evidence="3 4">CCBAU 51658</strain>
    </source>
</reference>
<protein>
    <submittedName>
        <fullName evidence="2">Uncharacterized protein</fullName>
    </submittedName>
</protein>
<gene>
    <name evidence="2" type="ORF">GCM10010987_65880</name>
    <name evidence="3" type="ORF">XH86_30250</name>
</gene>
<keyword evidence="1" id="KW-1133">Transmembrane helix</keyword>
<dbReference type="EMBL" id="BMHC01000021">
    <property type="protein sequence ID" value="GGI31732.1"/>
    <property type="molecule type" value="Genomic_DNA"/>
</dbReference>
<dbReference type="Proteomes" id="UP000593880">
    <property type="component" value="Chromosome"/>
</dbReference>
<dbReference type="EMBL" id="CP030057">
    <property type="protein sequence ID" value="QOZ62551.1"/>
    <property type="molecule type" value="Genomic_DNA"/>
</dbReference>
<reference evidence="2" key="3">
    <citation type="submission" date="2022-12" db="EMBL/GenBank/DDBJ databases">
        <authorList>
            <person name="Sun Q."/>
            <person name="Zhou Y."/>
        </authorList>
    </citation>
    <scope>NUCLEOTIDE SEQUENCE</scope>
    <source>
        <strain evidence="2">CGMCC 1.15034</strain>
    </source>
</reference>
<keyword evidence="1" id="KW-0472">Membrane</keyword>
<keyword evidence="1" id="KW-0812">Transmembrane</keyword>
<feature type="transmembrane region" description="Helical" evidence="1">
    <location>
        <begin position="12"/>
        <end position="36"/>
    </location>
</feature>
<reference evidence="2" key="1">
    <citation type="journal article" date="2014" name="Int. J. Syst. Evol. Microbiol.">
        <title>Complete genome sequence of Corynebacterium casei LMG S-19264T (=DSM 44701T), isolated from a smear-ripened cheese.</title>
        <authorList>
            <consortium name="US DOE Joint Genome Institute (JGI-PGF)"/>
            <person name="Walter F."/>
            <person name="Albersmeier A."/>
            <person name="Kalinowski J."/>
            <person name="Ruckert C."/>
        </authorList>
    </citation>
    <scope>NUCLEOTIDE SEQUENCE</scope>
    <source>
        <strain evidence="2">CGMCC 1.15034</strain>
    </source>
</reference>
<dbReference type="Proteomes" id="UP000625079">
    <property type="component" value="Unassembled WGS sequence"/>
</dbReference>
<dbReference type="OrthoDB" id="8239048at2"/>
<evidence type="ECO:0000313" key="3">
    <source>
        <dbReference type="EMBL" id="QOZ62551.1"/>
    </source>
</evidence>
<feature type="transmembrane region" description="Helical" evidence="1">
    <location>
        <begin position="72"/>
        <end position="89"/>
    </location>
</feature>
<evidence type="ECO:0000313" key="2">
    <source>
        <dbReference type="EMBL" id="GGI31732.1"/>
    </source>
</evidence>
<name>A0A410VCP5_9BRAD</name>
<evidence type="ECO:0000313" key="5">
    <source>
        <dbReference type="Proteomes" id="UP000625079"/>
    </source>
</evidence>
<dbReference type="RefSeq" id="WP_128968130.1">
    <property type="nucleotide sequence ID" value="NZ_BMHC01000021.1"/>
</dbReference>
<accession>A0A410VCP5</accession>
<sequence length="123" mass="13555">MTNAPIQTSRDWLGSVHTSALAWWMPKTAIFAGLFVPVTVRAVIWIVALIWMGIACILNAKRCNRTHCRYTGPYYLAMILPVMALGAGLVTVGILGWFCLGVIIVGGSGLIWWATERTWGKFS</sequence>